<keyword evidence="4" id="KW-0808">Transferase</keyword>
<feature type="transmembrane region" description="Helical" evidence="9">
    <location>
        <begin position="12"/>
        <end position="31"/>
    </location>
</feature>
<feature type="compositionally biased region" description="Low complexity" evidence="8">
    <location>
        <begin position="72"/>
        <end position="88"/>
    </location>
</feature>
<evidence type="ECO:0000256" key="5">
    <source>
        <dbReference type="ARBA" id="ARBA00022692"/>
    </source>
</evidence>
<evidence type="ECO:0000256" key="8">
    <source>
        <dbReference type="SAM" id="MobiDB-lite"/>
    </source>
</evidence>
<proteinExistence type="predicted"/>
<feature type="region of interest" description="Disordered" evidence="8">
    <location>
        <begin position="55"/>
        <end position="91"/>
    </location>
</feature>
<feature type="transmembrane region" description="Helical" evidence="9">
    <location>
        <begin position="113"/>
        <end position="132"/>
    </location>
</feature>
<feature type="transmembrane region" description="Helical" evidence="9">
    <location>
        <begin position="272"/>
        <end position="291"/>
    </location>
</feature>
<dbReference type="eggNOG" id="COG5650">
    <property type="taxonomic scope" value="Bacteria"/>
</dbReference>
<accession>Q97M46</accession>
<feature type="transmembrane region" description="Helical" evidence="9">
    <location>
        <begin position="452"/>
        <end position="467"/>
    </location>
</feature>
<feature type="transmembrane region" description="Helical" evidence="9">
    <location>
        <begin position="337"/>
        <end position="353"/>
    </location>
</feature>
<evidence type="ECO:0000256" key="9">
    <source>
        <dbReference type="SAM" id="Phobius"/>
    </source>
</evidence>
<dbReference type="Proteomes" id="UP000000814">
    <property type="component" value="Chromosome"/>
</dbReference>
<dbReference type="OrthoDB" id="9776737at2"/>
<evidence type="ECO:0000256" key="3">
    <source>
        <dbReference type="ARBA" id="ARBA00022676"/>
    </source>
</evidence>
<dbReference type="GO" id="GO:0009103">
    <property type="term" value="P:lipopolysaccharide biosynthetic process"/>
    <property type="evidence" value="ECO:0007669"/>
    <property type="project" value="UniProtKB-ARBA"/>
</dbReference>
<evidence type="ECO:0000256" key="6">
    <source>
        <dbReference type="ARBA" id="ARBA00022989"/>
    </source>
</evidence>
<dbReference type="PANTHER" id="PTHR33908">
    <property type="entry name" value="MANNOSYLTRANSFERASE YKCB-RELATED"/>
    <property type="match status" value="1"/>
</dbReference>
<evidence type="ECO:0000256" key="2">
    <source>
        <dbReference type="ARBA" id="ARBA00022475"/>
    </source>
</evidence>
<evidence type="ECO:0000256" key="7">
    <source>
        <dbReference type="ARBA" id="ARBA00023136"/>
    </source>
</evidence>
<keyword evidence="5 9" id="KW-0812">Transmembrane</keyword>
<evidence type="ECO:0000313" key="11">
    <source>
        <dbReference type="Proteomes" id="UP000000814"/>
    </source>
</evidence>
<dbReference type="PANTHER" id="PTHR33908:SF11">
    <property type="entry name" value="MEMBRANE PROTEIN"/>
    <property type="match status" value="1"/>
</dbReference>
<reference evidence="10 11" key="1">
    <citation type="journal article" date="2001" name="J. Bacteriol.">
        <title>Genome sequence and comparative analysis of the solvent-producing bacterium Clostridium acetobutylicum.</title>
        <authorList>
            <person name="Nolling J."/>
            <person name="Breton G."/>
            <person name="Omelchenko M.V."/>
            <person name="Makarova K.S."/>
            <person name="Zeng Q."/>
            <person name="Gibson R."/>
            <person name="Lee H.M."/>
            <person name="Dubois J."/>
            <person name="Qiu D."/>
            <person name="Hitti J."/>
            <person name="Wolf Y.I."/>
            <person name="Tatusov R.L."/>
            <person name="Sabathe F."/>
            <person name="Doucette-Stamm L."/>
            <person name="Soucaille P."/>
            <person name="Daly M.J."/>
            <person name="Bennett G.N."/>
            <person name="Koonin E.V."/>
            <person name="Smith D.R."/>
        </authorList>
    </citation>
    <scope>NUCLEOTIDE SEQUENCE [LARGE SCALE GENOMIC DNA]</scope>
    <source>
        <strain evidence="11">ATCC 824 / DSM 792 / JCM 1419 / LMG 5710 / VKM B-1787</strain>
    </source>
</reference>
<comment type="subcellular location">
    <subcellularLocation>
        <location evidence="1">Cell membrane</location>
        <topology evidence="1">Multi-pass membrane protein</topology>
    </subcellularLocation>
</comment>
<keyword evidence="2" id="KW-1003">Cell membrane</keyword>
<dbReference type="InterPro" id="IPR050297">
    <property type="entry name" value="LipidA_mod_glycosyltrf_83"/>
</dbReference>
<feature type="transmembrane region" description="Helical" evidence="9">
    <location>
        <begin position="428"/>
        <end position="445"/>
    </location>
</feature>
<feature type="transmembrane region" description="Helical" evidence="9">
    <location>
        <begin position="504"/>
        <end position="522"/>
    </location>
</feature>
<feature type="transmembrane region" description="Helical" evidence="9">
    <location>
        <begin position="144"/>
        <end position="169"/>
    </location>
</feature>
<feature type="transmembrane region" description="Helical" evidence="9">
    <location>
        <begin position="473"/>
        <end position="492"/>
    </location>
</feature>
<keyword evidence="7 9" id="KW-0472">Membrane</keyword>
<dbReference type="PIR" id="C96943">
    <property type="entry name" value="C96943"/>
</dbReference>
<dbReference type="HOGENOM" id="CLU_032554_0_0_9"/>
<gene>
    <name evidence="10" type="ordered locus">CA_C0354</name>
</gene>
<feature type="transmembrane region" description="Helical" evidence="9">
    <location>
        <begin position="223"/>
        <end position="241"/>
    </location>
</feature>
<name>Q97M46_CLOAB</name>
<keyword evidence="11" id="KW-1185">Reference proteome</keyword>
<keyword evidence="6 9" id="KW-1133">Transmembrane helix</keyword>
<dbReference type="EMBL" id="AE001437">
    <property type="protein sequence ID" value="AAK78334.1"/>
    <property type="molecule type" value="Genomic_DNA"/>
</dbReference>
<feature type="transmembrane region" description="Helical" evidence="9">
    <location>
        <begin position="303"/>
        <end position="325"/>
    </location>
</feature>
<dbReference type="GeneID" id="44996865"/>
<dbReference type="Pfam" id="PF26314">
    <property type="entry name" value="MptA_B_family"/>
    <property type="match status" value="1"/>
</dbReference>
<dbReference type="RefSeq" id="WP_010963676.1">
    <property type="nucleotide sequence ID" value="NC_003030.1"/>
</dbReference>
<dbReference type="GO" id="GO:0005886">
    <property type="term" value="C:plasma membrane"/>
    <property type="evidence" value="ECO:0007669"/>
    <property type="project" value="UniProtKB-SubCell"/>
</dbReference>
<dbReference type="PATRIC" id="fig|272562.8.peg.547"/>
<evidence type="ECO:0000256" key="4">
    <source>
        <dbReference type="ARBA" id="ARBA00022679"/>
    </source>
</evidence>
<dbReference type="AlphaFoldDB" id="Q97M46"/>
<dbReference type="GO" id="GO:0016763">
    <property type="term" value="F:pentosyltransferase activity"/>
    <property type="evidence" value="ECO:0007669"/>
    <property type="project" value="TreeGrafter"/>
</dbReference>
<sequence length="544" mass="61311">METLKKNWTKFILSFIMLVLAIICVYTLSTYKSSEKNTGFLKMGGGFNKSFNSSSRKLNGQPNMKGAPAQHPSNSNANSKSAPPNNFNHNVSKPQRMMGGGEFNSSSKYSSEVLIYSLGFFAIVICAYLAIVKKKIKISTENRGFILAAFLVIGFLFRIIVGLLITGYVTDIGLYKQWALTAAKNLAAVYTNGSVDYPPVYLYVLSIIGKIASSSFMSNYSTLLIKLPSIIADIFSAYFVYRLSIKRFSYETSFALTLFYLFNPAILINSTLWGQADSFFTLLVILAVYFISEDKIVPSSIFFALSVLMKPQGIIFLPLVLFWYIKNKNLKSIFKSIASGFITTIIVLAPFSISKGNITWIFDLYTREVSEYPYASNNAFNFYSLIGANRVKDSNTMFIFSYHTWGMLFIVLITLISGFFYLKSKNKYASTLAALIQVVGVFNFSVGMHERYMFTAVLASILAYIYFKDKRLLLISLLLSFINYANMHTILFNRLNMNVNSSSSMLIVFISLLNITTFVYLIKVCFDLCLKKDIKVTEDIQNTL</sequence>
<keyword evidence="3" id="KW-0328">Glycosyltransferase</keyword>
<evidence type="ECO:0000313" key="10">
    <source>
        <dbReference type="EMBL" id="AAK78334.1"/>
    </source>
</evidence>
<dbReference type="GO" id="GO:0016758">
    <property type="term" value="F:hexosyltransferase activity"/>
    <property type="evidence" value="ECO:0007669"/>
    <property type="project" value="InterPro"/>
</dbReference>
<evidence type="ECO:0000256" key="1">
    <source>
        <dbReference type="ARBA" id="ARBA00004651"/>
    </source>
</evidence>
<feature type="transmembrane region" description="Helical" evidence="9">
    <location>
        <begin position="399"/>
        <end position="422"/>
    </location>
</feature>
<dbReference type="KEGG" id="cac:CA_C0354"/>
<organism evidence="10 11">
    <name type="scientific">Clostridium acetobutylicum (strain ATCC 824 / DSM 792 / JCM 1419 / IAM 19013 / LMG 5710 / NBRC 13948 / NRRL B-527 / VKM B-1787 / 2291 / W)</name>
    <dbReference type="NCBI Taxonomy" id="272562"/>
    <lineage>
        <taxon>Bacteria</taxon>
        <taxon>Bacillati</taxon>
        <taxon>Bacillota</taxon>
        <taxon>Clostridia</taxon>
        <taxon>Eubacteriales</taxon>
        <taxon>Clostridiaceae</taxon>
        <taxon>Clostridium</taxon>
    </lineage>
</organism>
<dbReference type="DNASU" id="1116537"/>
<protein>
    <submittedName>
        <fullName evidence="10">Uncharacterized membrane protein</fullName>
    </submittedName>
</protein>
<dbReference type="STRING" id="272562.CA_C0354"/>